<evidence type="ECO:0000256" key="2">
    <source>
        <dbReference type="ARBA" id="ARBA00022475"/>
    </source>
</evidence>
<dbReference type="EC" id="2.5.1.145" evidence="7"/>
<proteinExistence type="inferred from homology"/>
<evidence type="ECO:0000313" key="9">
    <source>
        <dbReference type="Proteomes" id="UP000177273"/>
    </source>
</evidence>
<dbReference type="GO" id="GO:0005886">
    <property type="term" value="C:plasma membrane"/>
    <property type="evidence" value="ECO:0007669"/>
    <property type="project" value="UniProtKB-SubCell"/>
</dbReference>
<keyword evidence="9" id="KW-1185">Reference proteome</keyword>
<dbReference type="EMBL" id="MKIQ01000028">
    <property type="protein sequence ID" value="OFI46456.1"/>
    <property type="molecule type" value="Genomic_DNA"/>
</dbReference>
<name>A0A9Q5NZG2_9LACT</name>
<dbReference type="RefSeq" id="WP_070788393.1">
    <property type="nucleotide sequence ID" value="NZ_MKIQ01000028.1"/>
</dbReference>
<evidence type="ECO:0000256" key="5">
    <source>
        <dbReference type="ARBA" id="ARBA00022989"/>
    </source>
</evidence>
<feature type="transmembrane region" description="Helical" evidence="7">
    <location>
        <begin position="49"/>
        <end position="71"/>
    </location>
</feature>
<keyword evidence="6 7" id="KW-0472">Membrane</keyword>
<comment type="catalytic activity">
    <reaction evidence="7">
        <text>L-cysteinyl-[prolipoprotein] + a 1,2-diacyl-sn-glycero-3-phospho-(1'-sn-glycerol) = an S-1,2-diacyl-sn-glyceryl-L-cysteinyl-[prolipoprotein] + sn-glycerol 1-phosphate + H(+)</text>
        <dbReference type="Rhea" id="RHEA:56712"/>
        <dbReference type="Rhea" id="RHEA-COMP:14679"/>
        <dbReference type="Rhea" id="RHEA-COMP:14680"/>
        <dbReference type="ChEBI" id="CHEBI:15378"/>
        <dbReference type="ChEBI" id="CHEBI:29950"/>
        <dbReference type="ChEBI" id="CHEBI:57685"/>
        <dbReference type="ChEBI" id="CHEBI:64716"/>
        <dbReference type="ChEBI" id="CHEBI:140658"/>
        <dbReference type="EC" id="2.5.1.145"/>
    </reaction>
</comment>
<reference evidence="9" key="1">
    <citation type="submission" date="2016-09" db="EMBL/GenBank/DDBJ databases">
        <title>Draft genome sequence of a novel species of the family Streptococcaceae isolated from flowers.</title>
        <authorList>
            <person name="Chuah L.-O."/>
            <person name="Yap K.-P."/>
            <person name="Thong K.L."/>
            <person name="Liong M.T."/>
            <person name="Ahmad R."/>
            <person name="Rusul G."/>
        </authorList>
    </citation>
    <scope>NUCLEOTIDE SEQUENCE [LARGE SCALE GENOMIC DNA]</scope>
    <source>
        <strain evidence="9">HibF3</strain>
    </source>
</reference>
<dbReference type="GO" id="GO:0008961">
    <property type="term" value="F:phosphatidylglycerol-prolipoprotein diacylglyceryl transferase activity"/>
    <property type="evidence" value="ECO:0007669"/>
    <property type="project" value="UniProtKB-UniRule"/>
</dbReference>
<feature type="transmembrane region" description="Helical" evidence="7">
    <location>
        <begin position="117"/>
        <end position="136"/>
    </location>
</feature>
<feature type="transmembrane region" description="Helical" evidence="7">
    <location>
        <begin position="232"/>
        <end position="250"/>
    </location>
</feature>
<evidence type="ECO:0000256" key="6">
    <source>
        <dbReference type="ARBA" id="ARBA00023136"/>
    </source>
</evidence>
<dbReference type="HAMAP" id="MF_01147">
    <property type="entry name" value="Lgt"/>
    <property type="match status" value="1"/>
</dbReference>
<evidence type="ECO:0000256" key="3">
    <source>
        <dbReference type="ARBA" id="ARBA00022679"/>
    </source>
</evidence>
<dbReference type="GO" id="GO:0042158">
    <property type="term" value="P:lipoprotein biosynthetic process"/>
    <property type="evidence" value="ECO:0007669"/>
    <property type="project" value="UniProtKB-UniRule"/>
</dbReference>
<dbReference type="AlphaFoldDB" id="A0A9Q5NZG2"/>
<dbReference type="PANTHER" id="PTHR30589:SF0">
    <property type="entry name" value="PHOSPHATIDYLGLYCEROL--PROLIPOPROTEIN DIACYLGLYCERYL TRANSFERASE"/>
    <property type="match status" value="1"/>
</dbReference>
<dbReference type="PANTHER" id="PTHR30589">
    <property type="entry name" value="PROLIPOPROTEIN DIACYLGLYCERYL TRANSFERASE"/>
    <property type="match status" value="1"/>
</dbReference>
<comment type="function">
    <text evidence="7">Catalyzes the transfer of the diacylglyceryl group from phosphatidylglycerol to the sulfhydryl group of the N-terminal cysteine of a prolipoprotein, the first step in the formation of mature lipoproteins.</text>
</comment>
<feature type="binding site" evidence="7">
    <location>
        <position position="134"/>
    </location>
    <ligand>
        <name>a 1,2-diacyl-sn-glycero-3-phospho-(1'-sn-glycerol)</name>
        <dbReference type="ChEBI" id="CHEBI:64716"/>
    </ligand>
</feature>
<protein>
    <recommendedName>
        <fullName evidence="7">Phosphatidylglycerol--prolipoprotein diacylglyceryl transferase</fullName>
        <ecNumber evidence="7">2.5.1.145</ecNumber>
    </recommendedName>
</protein>
<keyword evidence="5 7" id="KW-1133">Transmembrane helix</keyword>
<keyword evidence="4 7" id="KW-0812">Transmembrane</keyword>
<dbReference type="NCBIfam" id="TIGR00544">
    <property type="entry name" value="lgt"/>
    <property type="match status" value="1"/>
</dbReference>
<comment type="pathway">
    <text evidence="7">Protein modification; lipoprotein biosynthesis (diacylglyceryl transfer).</text>
</comment>
<dbReference type="PROSITE" id="PS01311">
    <property type="entry name" value="LGT"/>
    <property type="match status" value="1"/>
</dbReference>
<feature type="transmembrane region" description="Helical" evidence="7">
    <location>
        <begin position="17"/>
        <end position="37"/>
    </location>
</feature>
<evidence type="ECO:0000256" key="7">
    <source>
        <dbReference type="HAMAP-Rule" id="MF_01147"/>
    </source>
</evidence>
<gene>
    <name evidence="7" type="primary">lgt</name>
    <name evidence="8" type="ORF">BG262_05425</name>
</gene>
<organism evidence="8 9">
    <name type="scientific">Floricoccus penangensis</name>
    <dbReference type="NCBI Taxonomy" id="1859475"/>
    <lineage>
        <taxon>Bacteria</taxon>
        <taxon>Bacillati</taxon>
        <taxon>Bacillota</taxon>
        <taxon>Bacilli</taxon>
        <taxon>Lactobacillales</taxon>
        <taxon>Streptococcaceae</taxon>
        <taxon>Floricoccus</taxon>
    </lineage>
</organism>
<evidence type="ECO:0000256" key="4">
    <source>
        <dbReference type="ARBA" id="ARBA00022692"/>
    </source>
</evidence>
<keyword evidence="2 7" id="KW-1003">Cell membrane</keyword>
<keyword evidence="3 7" id="KW-0808">Transferase</keyword>
<dbReference type="Proteomes" id="UP000177273">
    <property type="component" value="Unassembled WGS sequence"/>
</dbReference>
<evidence type="ECO:0000256" key="1">
    <source>
        <dbReference type="ARBA" id="ARBA00007150"/>
    </source>
</evidence>
<dbReference type="Pfam" id="PF01790">
    <property type="entry name" value="LGT"/>
    <property type="match status" value="1"/>
</dbReference>
<feature type="transmembrane region" description="Helical" evidence="7">
    <location>
        <begin position="91"/>
        <end position="110"/>
    </location>
</feature>
<feature type="transmembrane region" description="Helical" evidence="7">
    <location>
        <begin position="202"/>
        <end position="220"/>
    </location>
</feature>
<dbReference type="InterPro" id="IPR001640">
    <property type="entry name" value="Lgt"/>
</dbReference>
<accession>A0A9Q5NZG2</accession>
<feature type="transmembrane region" description="Helical" evidence="7">
    <location>
        <begin position="172"/>
        <end position="190"/>
    </location>
</feature>
<evidence type="ECO:0000313" key="8">
    <source>
        <dbReference type="EMBL" id="OFI46456.1"/>
    </source>
</evidence>
<dbReference type="OrthoDB" id="871140at2"/>
<comment type="similarity">
    <text evidence="1 7">Belongs to the Lgt family.</text>
</comment>
<comment type="caution">
    <text evidence="8">The sequence shown here is derived from an EMBL/GenBank/DDBJ whole genome shotgun (WGS) entry which is preliminary data.</text>
</comment>
<comment type="subcellular location">
    <subcellularLocation>
        <location evidence="7">Cell membrane</location>
        <topology evidence="7">Multi-pass membrane protein</topology>
    </subcellularLocation>
</comment>
<sequence length="261" mass="30137">MFLTINPVAFSFGPIQVHWYALFITLGAVLAVVLAMREAPRKNIKPDDILDFILMAFPISIIGARLYYVIFEWSYYSKHLSEIFAIWNGGLAIYGGLITGLIVLIIYCYYKFINVYDFLDVISPGIFLAQAIGRWGNFVNQEAYGKAVDNLDYLPKFIQNQMFIDGQYRVPTFLYESIWNLIGFVIIIILRRIPKFMRRGQIFAFYLIWYGIGRFFIEGMRTDSLMLGPIRVSQIVSILILLAGIGITIYQSKKKGKYYQD</sequence>